<name>A0ABY4GYD0_9BACI</name>
<reference evidence="1 2" key="1">
    <citation type="submission" date="2022-04" db="EMBL/GenBank/DDBJ databases">
        <title>Halobacillus sp. isolated from saltern.</title>
        <authorList>
            <person name="Won M."/>
            <person name="Lee C.-M."/>
            <person name="Woen H.-Y."/>
            <person name="Kwon S.-W."/>
        </authorList>
    </citation>
    <scope>NUCLEOTIDE SEQUENCE [LARGE SCALE GENOMIC DNA]</scope>
    <source>
        <strain evidence="1 2">SSTM10-2</strain>
    </source>
</reference>
<dbReference type="EMBL" id="CP095074">
    <property type="protein sequence ID" value="UOQ93205.1"/>
    <property type="molecule type" value="Genomic_DNA"/>
</dbReference>
<dbReference type="RefSeq" id="WP_244752808.1">
    <property type="nucleotide sequence ID" value="NZ_CP095074.1"/>
</dbReference>
<evidence type="ECO:0000313" key="2">
    <source>
        <dbReference type="Proteomes" id="UP000831880"/>
    </source>
</evidence>
<organism evidence="1 2">
    <name type="scientific">Halobacillus shinanisalinarum</name>
    <dbReference type="NCBI Taxonomy" id="2932258"/>
    <lineage>
        <taxon>Bacteria</taxon>
        <taxon>Bacillati</taxon>
        <taxon>Bacillota</taxon>
        <taxon>Bacilli</taxon>
        <taxon>Bacillales</taxon>
        <taxon>Bacillaceae</taxon>
        <taxon>Halobacillus</taxon>
    </lineage>
</organism>
<sequence>MSLGSHPLFKVLHKTAILKPEQPLKVGQMIPGRIVNLLPGQRAMIQVGNRQFQAQLEVPLKDGERYMFQVTSTDDTLKLKMISTQATPSGRRDSFHLLRQLGIKATKDNVDFFLQLIKQGSMFTISDLTNAFEILQRHKGTIDANETLLQMFQKQMPIKTGVFEALMARQTLSLTDQFAKMYDHLSRSKAPVQKQLVDLLGLVSGKQRSRSFQEAAATKLLSESSQGTDTTFSLFKQAGVIANDVNYEQYRRSFLRAFSTRGGSGLDIELIVRNYISTRKSIPFLPSSHQAETALRRLFEQQLPLSSRENNVLVEWSKQLKGGITGSQTLSDTLINKIQANHQSIIQSGVFDKLVPFLGSHTTSILSQGSNHLPGSTEPTLKALSSLETLLAKQVPDTSKAALIEWAVRTNTLQSNRGSKETILAKMKMMHLLSGINHESNVKKQLAKGEQTLNEGTIKALLLQNMQEHPSLRQDAMRQLVQLLNGVQLTSHQEMGQMLQLALTFPGDLLNVNKDIHLNMEGKKNKKGEIDPDYCHIMFFLDLEHLQETVIDLSIVERRVAVTIYNQMEAAENLISEHKSALTSGLLELGYELTSVKVLQSSHQNKPIQTSQINKEHKGVDIRI</sequence>
<keyword evidence="2" id="KW-1185">Reference proteome</keyword>
<protein>
    <recommendedName>
        <fullName evidence="3">Flagellar hook-length control protein FliK</fullName>
    </recommendedName>
</protein>
<gene>
    <name evidence="1" type="ORF">MUO14_22955</name>
</gene>
<evidence type="ECO:0000313" key="1">
    <source>
        <dbReference type="EMBL" id="UOQ93205.1"/>
    </source>
</evidence>
<evidence type="ECO:0008006" key="3">
    <source>
        <dbReference type="Google" id="ProtNLM"/>
    </source>
</evidence>
<proteinExistence type="predicted"/>
<dbReference type="Proteomes" id="UP000831880">
    <property type="component" value="Chromosome"/>
</dbReference>
<accession>A0ABY4GYD0</accession>